<organism evidence="2 3">
    <name type="scientific">Achromobacter marplatensis</name>
    <dbReference type="NCBI Taxonomy" id="470868"/>
    <lineage>
        <taxon>Bacteria</taxon>
        <taxon>Pseudomonadati</taxon>
        <taxon>Pseudomonadota</taxon>
        <taxon>Betaproteobacteria</taxon>
        <taxon>Burkholderiales</taxon>
        <taxon>Alcaligenaceae</taxon>
        <taxon>Achromobacter</taxon>
    </lineage>
</organism>
<comment type="similarity">
    <text evidence="1">Belongs to the UPF0065 (bug) family.</text>
</comment>
<evidence type="ECO:0000313" key="3">
    <source>
        <dbReference type="Proteomes" id="UP000252124"/>
    </source>
</evidence>
<dbReference type="Pfam" id="PF03401">
    <property type="entry name" value="TctC"/>
    <property type="match status" value="1"/>
</dbReference>
<proteinExistence type="inferred from homology"/>
<dbReference type="InterPro" id="IPR005064">
    <property type="entry name" value="BUG"/>
</dbReference>
<keyword evidence="3" id="KW-1185">Reference proteome</keyword>
<accession>A0ABX9G1W9</accession>
<dbReference type="CDD" id="cd07012">
    <property type="entry name" value="PBP2_Bug_TTT"/>
    <property type="match status" value="1"/>
</dbReference>
<dbReference type="InterPro" id="IPR042100">
    <property type="entry name" value="Bug_dom1"/>
</dbReference>
<dbReference type="PIRSF" id="PIRSF017082">
    <property type="entry name" value="YflP"/>
    <property type="match status" value="1"/>
</dbReference>
<dbReference type="PANTHER" id="PTHR42928">
    <property type="entry name" value="TRICARBOXYLATE-BINDING PROTEIN"/>
    <property type="match status" value="1"/>
</dbReference>
<comment type="caution">
    <text evidence="2">The sequence shown here is derived from an EMBL/GenBank/DDBJ whole genome shotgun (WGS) entry which is preliminary data.</text>
</comment>
<name>A0ABX9G1W9_9BURK</name>
<sequence length="366" mass="38008">MCRFGTDGVCAARENVALNLKRDGNAVHPQHPKEENMKSLLHPLRAALVALCAVSAVAVAPAALAADYPARSVSLVVGYPAGGSLDLTARLLGEELGKRLGQTVVVENVGGAGGTIGAQRVARAAPDGYTIFLGSTNEMVIARMINTAVKYDSAKDFTALGLVASQPMLLAASKNSGVKTAADYLKKLRGAEPGTFNYGSSGVGTTLHLAGEMINQATGTRAEHVPYRGVSPLVTDLMSGQLDYGMLVLSSGLPQVRSGNIVALGLTENKRSPAAPEIAPLAATPGFESVDINLWFALYGPAGLPEPVVAKLRGVLDETLKSEAFRAKMQEAGGEVAKPGVDLAAYQAEETKKYGALVKAAKIEAQ</sequence>
<keyword evidence="2" id="KW-0675">Receptor</keyword>
<dbReference type="PANTHER" id="PTHR42928:SF5">
    <property type="entry name" value="BLR1237 PROTEIN"/>
    <property type="match status" value="1"/>
</dbReference>
<evidence type="ECO:0000256" key="1">
    <source>
        <dbReference type="ARBA" id="ARBA00006987"/>
    </source>
</evidence>
<dbReference type="SUPFAM" id="SSF53850">
    <property type="entry name" value="Periplasmic binding protein-like II"/>
    <property type="match status" value="1"/>
</dbReference>
<dbReference type="EMBL" id="QNRM01000014">
    <property type="protein sequence ID" value="RBP14499.1"/>
    <property type="molecule type" value="Genomic_DNA"/>
</dbReference>
<gene>
    <name evidence="2" type="ORF">DFP87_11456</name>
</gene>
<dbReference type="Gene3D" id="3.40.190.10">
    <property type="entry name" value="Periplasmic binding protein-like II"/>
    <property type="match status" value="1"/>
</dbReference>
<evidence type="ECO:0000313" key="2">
    <source>
        <dbReference type="EMBL" id="RBP14499.1"/>
    </source>
</evidence>
<dbReference type="Gene3D" id="3.40.190.150">
    <property type="entry name" value="Bordetella uptake gene, domain 1"/>
    <property type="match status" value="1"/>
</dbReference>
<reference evidence="2 3" key="1">
    <citation type="submission" date="2018-06" db="EMBL/GenBank/DDBJ databases">
        <title>Genomic Encyclopedia of Type Strains, Phase III (KMG-III): the genomes of soil and plant-associated and newly described type strains.</title>
        <authorList>
            <person name="Whitman W."/>
        </authorList>
    </citation>
    <scope>NUCLEOTIDE SEQUENCE [LARGE SCALE GENOMIC DNA]</scope>
    <source>
        <strain evidence="2 3">CECT 7342</strain>
    </source>
</reference>
<dbReference type="Proteomes" id="UP000252124">
    <property type="component" value="Unassembled WGS sequence"/>
</dbReference>
<protein>
    <submittedName>
        <fullName evidence="2">Tripartite-type tricarboxylate transporter receptor subunit TctC</fullName>
    </submittedName>
</protein>